<evidence type="ECO:0000256" key="2">
    <source>
        <dbReference type="ARBA" id="ARBA00011738"/>
    </source>
</evidence>
<reference evidence="8" key="1">
    <citation type="submission" date="2021-06" db="EMBL/GenBank/DDBJ databases">
        <authorList>
            <person name="Hodson N. C."/>
            <person name="Mongue J. A."/>
            <person name="Jaron S. K."/>
        </authorList>
    </citation>
    <scope>NUCLEOTIDE SEQUENCE</scope>
</reference>
<evidence type="ECO:0000256" key="4">
    <source>
        <dbReference type="ARBA" id="ARBA00023180"/>
    </source>
</evidence>
<keyword evidence="4" id="KW-0325">Glycoprotein</keyword>
<feature type="signal peptide" evidence="7">
    <location>
        <begin position="1"/>
        <end position="19"/>
    </location>
</feature>
<keyword evidence="3" id="KW-0378">Hydrolase</keyword>
<evidence type="ECO:0000256" key="7">
    <source>
        <dbReference type="SAM" id="SignalP"/>
    </source>
</evidence>
<name>A0A8J2LKF2_9HEXA</name>
<keyword evidence="7" id="KW-0732">Signal</keyword>
<dbReference type="PANTHER" id="PTHR10353">
    <property type="entry name" value="GLYCOSYL HYDROLASE"/>
    <property type="match status" value="1"/>
</dbReference>
<comment type="similarity">
    <text evidence="1 6">Belongs to the glycosyl hydrolase 1 family.</text>
</comment>
<dbReference type="FunFam" id="3.20.20.80:FF:000013">
    <property type="entry name" value="lactase-phlorizin hydrolase"/>
    <property type="match status" value="1"/>
</dbReference>
<dbReference type="Pfam" id="PF00232">
    <property type="entry name" value="Glyco_hydro_1"/>
    <property type="match status" value="1"/>
</dbReference>
<protein>
    <recommendedName>
        <fullName evidence="10">Beta-glucosidase</fullName>
    </recommendedName>
</protein>
<evidence type="ECO:0000256" key="3">
    <source>
        <dbReference type="ARBA" id="ARBA00022801"/>
    </source>
</evidence>
<dbReference type="InterPro" id="IPR033132">
    <property type="entry name" value="GH_1_N_CS"/>
</dbReference>
<comment type="subunit">
    <text evidence="2">Homodimer.</text>
</comment>
<comment type="caution">
    <text evidence="8">The sequence shown here is derived from an EMBL/GenBank/DDBJ whole genome shotgun (WGS) entry which is preliminary data.</text>
</comment>
<dbReference type="GO" id="GO:0008422">
    <property type="term" value="F:beta-glucosidase activity"/>
    <property type="evidence" value="ECO:0007669"/>
    <property type="project" value="TreeGrafter"/>
</dbReference>
<evidence type="ECO:0000313" key="8">
    <source>
        <dbReference type="EMBL" id="CAG7834789.1"/>
    </source>
</evidence>
<sequence>MNIIHLKFYVLVVFFGVQSYGFTEFYNLSDDDFFYGTFPTDFEWGFATASYQVEGGWNEDGKGESIWDEFTHRRPNPVVDNSTGDIACDSYHKYKEDVRLLKDAGANYYRFSISWSRILPDGTPSNINQAGLDYYNNLLDELKANGMSAMVTLYHWDLPQPLEVQGGWLNETMADYFEDFARVAYKNFGDRVDKWLTFNEPWVFCVLGYGNTVLAPGVPEPLHSHYDCIHNVLKAHANAYHLYKNEFQQRQNGKCGITLDSNFYQPADVNSRADVEAAERAQQFSHAWMGSPLFHGKYPDVMRELVDAKSKADGFLTSRLPTFDSYWAGRINGSLDFLGLNHYSTELVQASVETRPDWWGDRNVTTFRDPSWEGSVSGKDVVPWGFRKILNWIKNTYGNPPLYVTENGYADDGTVGLNDQGRIRFYTKYTNEMLKAVNIDGCNVKSYTAWSLMDNFEWTNGYTHRFGLHWVNFTDPQRQRLPKASVATLRKIIQDNGFPMTN</sequence>
<keyword evidence="5" id="KW-0326">Glycosidase</keyword>
<dbReference type="EMBL" id="CAJVCH010570381">
    <property type="protein sequence ID" value="CAG7834789.1"/>
    <property type="molecule type" value="Genomic_DNA"/>
</dbReference>
<evidence type="ECO:0000256" key="5">
    <source>
        <dbReference type="ARBA" id="ARBA00023295"/>
    </source>
</evidence>
<evidence type="ECO:0000256" key="6">
    <source>
        <dbReference type="RuleBase" id="RU003690"/>
    </source>
</evidence>
<dbReference type="GO" id="GO:0005975">
    <property type="term" value="P:carbohydrate metabolic process"/>
    <property type="evidence" value="ECO:0007669"/>
    <property type="project" value="InterPro"/>
</dbReference>
<dbReference type="PANTHER" id="PTHR10353:SF36">
    <property type="entry name" value="LP05116P"/>
    <property type="match status" value="1"/>
</dbReference>
<feature type="chain" id="PRO_5035289660" description="Beta-glucosidase" evidence="7">
    <location>
        <begin position="20"/>
        <end position="502"/>
    </location>
</feature>
<proteinExistence type="inferred from homology"/>
<accession>A0A8J2LKF2</accession>
<evidence type="ECO:0000313" key="9">
    <source>
        <dbReference type="Proteomes" id="UP000708208"/>
    </source>
</evidence>
<evidence type="ECO:0008006" key="10">
    <source>
        <dbReference type="Google" id="ProtNLM"/>
    </source>
</evidence>
<organism evidence="8 9">
    <name type="scientific">Allacma fusca</name>
    <dbReference type="NCBI Taxonomy" id="39272"/>
    <lineage>
        <taxon>Eukaryota</taxon>
        <taxon>Metazoa</taxon>
        <taxon>Ecdysozoa</taxon>
        <taxon>Arthropoda</taxon>
        <taxon>Hexapoda</taxon>
        <taxon>Collembola</taxon>
        <taxon>Symphypleona</taxon>
        <taxon>Sminthuridae</taxon>
        <taxon>Allacma</taxon>
    </lineage>
</organism>
<gene>
    <name evidence="8" type="ORF">AFUS01_LOCUS44249</name>
</gene>
<evidence type="ECO:0000256" key="1">
    <source>
        <dbReference type="ARBA" id="ARBA00010838"/>
    </source>
</evidence>
<keyword evidence="9" id="KW-1185">Reference proteome</keyword>
<dbReference type="Proteomes" id="UP000708208">
    <property type="component" value="Unassembled WGS sequence"/>
</dbReference>
<dbReference type="AlphaFoldDB" id="A0A8J2LKF2"/>
<dbReference type="OrthoDB" id="65569at2759"/>
<dbReference type="PROSITE" id="PS00653">
    <property type="entry name" value="GLYCOSYL_HYDROL_F1_2"/>
    <property type="match status" value="1"/>
</dbReference>
<dbReference type="InterPro" id="IPR001360">
    <property type="entry name" value="Glyco_hydro_1"/>
</dbReference>